<evidence type="ECO:0000256" key="1">
    <source>
        <dbReference type="SAM" id="Phobius"/>
    </source>
</evidence>
<keyword evidence="4" id="KW-1185">Reference proteome</keyword>
<reference evidence="3 4" key="1">
    <citation type="submission" date="2023-10" db="EMBL/GenBank/DDBJ databases">
        <title>The genome sequence of Streptomyces sp. HUAS YS2.</title>
        <authorList>
            <person name="Mo P."/>
        </authorList>
    </citation>
    <scope>NUCLEOTIDE SEQUENCE [LARGE SCALE GENOMIC DNA]</scope>
    <source>
        <strain evidence="3 4">HUAS YS2</strain>
    </source>
</reference>
<dbReference type="InterPro" id="IPR045770">
    <property type="entry name" value="DUF6223"/>
</dbReference>
<sequence length="145" mass="13680">MSVRTVLAVAGTVLIGGLALAEPAAAAAAEASARPVAASVYTLSVGRVGSSLAAVVGLFGAVNGGLALAGRTGSGHLATWVRRRGIVTALVAGVIAVVVGGLIAATAEGGLGTGNGLGGAFVAIIVGLVALVLGATARSRGRTTV</sequence>
<proteinExistence type="predicted"/>
<dbReference type="Pfam" id="PF19733">
    <property type="entry name" value="DUF6223"/>
    <property type="match status" value="1"/>
</dbReference>
<feature type="transmembrane region" description="Helical" evidence="1">
    <location>
        <begin position="85"/>
        <end position="105"/>
    </location>
</feature>
<feature type="chain" id="PRO_5046448915" evidence="2">
    <location>
        <begin position="22"/>
        <end position="145"/>
    </location>
</feature>
<keyword evidence="2" id="KW-0732">Signal</keyword>
<organism evidence="3 4">
    <name type="scientific">Streptomyces solicathayae</name>
    <dbReference type="NCBI Taxonomy" id="3081768"/>
    <lineage>
        <taxon>Bacteria</taxon>
        <taxon>Bacillati</taxon>
        <taxon>Actinomycetota</taxon>
        <taxon>Actinomycetes</taxon>
        <taxon>Kitasatosporales</taxon>
        <taxon>Streptomycetaceae</taxon>
        <taxon>Streptomyces</taxon>
    </lineage>
</organism>
<feature type="signal peptide" evidence="2">
    <location>
        <begin position="1"/>
        <end position="21"/>
    </location>
</feature>
<accession>A0ABZ0M3S0</accession>
<dbReference type="RefSeq" id="WP_318108980.1">
    <property type="nucleotide sequence ID" value="NZ_CP137573.1"/>
</dbReference>
<gene>
    <name evidence="3" type="ORF">R2D22_33790</name>
</gene>
<keyword evidence="1" id="KW-1133">Transmembrane helix</keyword>
<protein>
    <submittedName>
        <fullName evidence="3">DUF6223 family protein</fullName>
    </submittedName>
</protein>
<feature type="transmembrane region" description="Helical" evidence="1">
    <location>
        <begin position="52"/>
        <end position="73"/>
    </location>
</feature>
<feature type="transmembrane region" description="Helical" evidence="1">
    <location>
        <begin position="117"/>
        <end position="137"/>
    </location>
</feature>
<name>A0ABZ0M3S0_9ACTN</name>
<dbReference type="Proteomes" id="UP001301731">
    <property type="component" value="Chromosome"/>
</dbReference>
<evidence type="ECO:0000313" key="3">
    <source>
        <dbReference type="EMBL" id="WOX26091.1"/>
    </source>
</evidence>
<evidence type="ECO:0000256" key="2">
    <source>
        <dbReference type="SAM" id="SignalP"/>
    </source>
</evidence>
<keyword evidence="1" id="KW-0812">Transmembrane</keyword>
<dbReference type="EMBL" id="CP137573">
    <property type="protein sequence ID" value="WOX26091.1"/>
    <property type="molecule type" value="Genomic_DNA"/>
</dbReference>
<evidence type="ECO:0000313" key="4">
    <source>
        <dbReference type="Proteomes" id="UP001301731"/>
    </source>
</evidence>
<keyword evidence="1" id="KW-0472">Membrane</keyword>